<comment type="caution">
    <text evidence="1">The sequence shown here is derived from an EMBL/GenBank/DDBJ whole genome shotgun (WGS) entry which is preliminary data.</text>
</comment>
<protein>
    <submittedName>
        <fullName evidence="1">Uncharacterized protein</fullName>
    </submittedName>
</protein>
<sequence>MESREQHELRQTPGDDFVNHMTDLQALNFGVLDSGHLENHIPPRFNNVESGFSRIKKKIQDTPNASSSSKERLPPRVRGKPTEKETSSSTDVPHSCPFPLPLRDDLECPNETRVTPLRTRSLEQNRKKHDLDMYEQPVLKGRQLSSPNRRFSLSFGKMATSYSLKECTNQASPHSVNGNWKKSNATNPCRSSPLRRFLDPLLKPKGTHWAENVHNPSIAPMDQNELLRIKKHISSNVQALLQLKLKNGIPFFKFVVEGSGDLLAAAVKKLPFGKDDTSLIYAFYSVRESKKKSGHWIHKSSKEKDYCFEYNIVGQMKISSTYHDEFSGPEKGIYVVRESVLYSTETLDCVLEGELAAIIVKKNSSGETCGDMENRSRTTIVVLPDRVHSWPISGSPSTLITRWRSGGACDCGGWDIGCQFHVLSSHQNEIITTPSTSNHLELCYQVGNRNKNKCSFRLVSVADGLYSLEYEPSISLIQAFSICVAVLSSHKLTHIFQVNHVPDSKDLSRPILADNETVESRVSKPPASPVAKA</sequence>
<keyword evidence="2" id="KW-1185">Reference proteome</keyword>
<dbReference type="Proteomes" id="UP001056120">
    <property type="component" value="Linkage Group LG13"/>
</dbReference>
<name>A0ACB9GWF9_9ASTR</name>
<proteinExistence type="predicted"/>
<evidence type="ECO:0000313" key="2">
    <source>
        <dbReference type="Proteomes" id="UP001056120"/>
    </source>
</evidence>
<evidence type="ECO:0000313" key="1">
    <source>
        <dbReference type="EMBL" id="KAI3787047.1"/>
    </source>
</evidence>
<accession>A0ACB9GWF9</accession>
<reference evidence="2" key="1">
    <citation type="journal article" date="2022" name="Mol. Ecol. Resour.">
        <title>The genomes of chicory, endive, great burdock and yacon provide insights into Asteraceae palaeo-polyploidization history and plant inulin production.</title>
        <authorList>
            <person name="Fan W."/>
            <person name="Wang S."/>
            <person name="Wang H."/>
            <person name="Wang A."/>
            <person name="Jiang F."/>
            <person name="Liu H."/>
            <person name="Zhao H."/>
            <person name="Xu D."/>
            <person name="Zhang Y."/>
        </authorList>
    </citation>
    <scope>NUCLEOTIDE SEQUENCE [LARGE SCALE GENOMIC DNA]</scope>
    <source>
        <strain evidence="2">cv. Yunnan</strain>
    </source>
</reference>
<gene>
    <name evidence="1" type="ORF">L1987_41220</name>
</gene>
<reference evidence="1 2" key="2">
    <citation type="journal article" date="2022" name="Mol. Ecol. Resour.">
        <title>The genomes of chicory, endive, great burdock and yacon provide insights into Asteraceae paleo-polyploidization history and plant inulin production.</title>
        <authorList>
            <person name="Fan W."/>
            <person name="Wang S."/>
            <person name="Wang H."/>
            <person name="Wang A."/>
            <person name="Jiang F."/>
            <person name="Liu H."/>
            <person name="Zhao H."/>
            <person name="Xu D."/>
            <person name="Zhang Y."/>
        </authorList>
    </citation>
    <scope>NUCLEOTIDE SEQUENCE [LARGE SCALE GENOMIC DNA]</scope>
    <source>
        <strain evidence="2">cv. Yunnan</strain>
        <tissue evidence="1">Leaves</tissue>
    </source>
</reference>
<dbReference type="EMBL" id="CM042030">
    <property type="protein sequence ID" value="KAI3787047.1"/>
    <property type="molecule type" value="Genomic_DNA"/>
</dbReference>
<organism evidence="1 2">
    <name type="scientific">Smallanthus sonchifolius</name>
    <dbReference type="NCBI Taxonomy" id="185202"/>
    <lineage>
        <taxon>Eukaryota</taxon>
        <taxon>Viridiplantae</taxon>
        <taxon>Streptophyta</taxon>
        <taxon>Embryophyta</taxon>
        <taxon>Tracheophyta</taxon>
        <taxon>Spermatophyta</taxon>
        <taxon>Magnoliopsida</taxon>
        <taxon>eudicotyledons</taxon>
        <taxon>Gunneridae</taxon>
        <taxon>Pentapetalae</taxon>
        <taxon>asterids</taxon>
        <taxon>campanulids</taxon>
        <taxon>Asterales</taxon>
        <taxon>Asteraceae</taxon>
        <taxon>Asteroideae</taxon>
        <taxon>Heliantheae alliance</taxon>
        <taxon>Millerieae</taxon>
        <taxon>Smallanthus</taxon>
    </lineage>
</organism>